<comment type="caution">
    <text evidence="1">The sequence shown here is derived from an EMBL/GenBank/DDBJ whole genome shotgun (WGS) entry which is preliminary data.</text>
</comment>
<dbReference type="EMBL" id="BAAAGX010000016">
    <property type="protein sequence ID" value="GAA0252374.1"/>
    <property type="molecule type" value="Genomic_DNA"/>
</dbReference>
<accession>A0ABP3E4N9</accession>
<evidence type="ECO:0000313" key="2">
    <source>
        <dbReference type="Proteomes" id="UP001500967"/>
    </source>
</evidence>
<proteinExistence type="predicted"/>
<evidence type="ECO:0000313" key="1">
    <source>
        <dbReference type="EMBL" id="GAA0252374.1"/>
    </source>
</evidence>
<reference evidence="2" key="1">
    <citation type="journal article" date="2019" name="Int. J. Syst. Evol. Microbiol.">
        <title>The Global Catalogue of Microorganisms (GCM) 10K type strain sequencing project: providing services to taxonomists for standard genome sequencing and annotation.</title>
        <authorList>
            <consortium name="The Broad Institute Genomics Platform"/>
            <consortium name="The Broad Institute Genome Sequencing Center for Infectious Disease"/>
            <person name="Wu L."/>
            <person name="Ma J."/>
        </authorList>
    </citation>
    <scope>NUCLEOTIDE SEQUENCE [LARGE SCALE GENOMIC DNA]</scope>
    <source>
        <strain evidence="2">JCM 10425</strain>
    </source>
</reference>
<gene>
    <name evidence="1" type="ORF">GCM10009539_41930</name>
</gene>
<keyword evidence="2" id="KW-1185">Reference proteome</keyword>
<protein>
    <submittedName>
        <fullName evidence="1">Uncharacterized protein</fullName>
    </submittedName>
</protein>
<name>A0ABP3E4N9_9ACTN</name>
<dbReference type="RefSeq" id="WP_344650563.1">
    <property type="nucleotide sequence ID" value="NZ_BAAAGX010000016.1"/>
</dbReference>
<dbReference type="Proteomes" id="UP001500967">
    <property type="component" value="Unassembled WGS sequence"/>
</dbReference>
<organism evidence="1 2">
    <name type="scientific">Cryptosporangium japonicum</name>
    <dbReference type="NCBI Taxonomy" id="80872"/>
    <lineage>
        <taxon>Bacteria</taxon>
        <taxon>Bacillati</taxon>
        <taxon>Actinomycetota</taxon>
        <taxon>Actinomycetes</taxon>
        <taxon>Cryptosporangiales</taxon>
        <taxon>Cryptosporangiaceae</taxon>
        <taxon>Cryptosporangium</taxon>
    </lineage>
</organism>
<sequence>MGDRIAEVTLSAVTLPTAISDAKVLTARPRPDHRPGRRHLTA</sequence>